<dbReference type="Gene3D" id="2.60.40.1140">
    <property type="entry name" value="Collagen-binding surface protein Cna, B-type domain"/>
    <property type="match status" value="1"/>
</dbReference>
<feature type="domain" description="DUF7601" evidence="6">
    <location>
        <begin position="1620"/>
        <end position="1752"/>
    </location>
</feature>
<reference evidence="7 8" key="1">
    <citation type="submission" date="2016-10" db="EMBL/GenBank/DDBJ databases">
        <authorList>
            <person name="Varghese N."/>
            <person name="Submissions S."/>
        </authorList>
    </citation>
    <scope>NUCLEOTIDE SEQUENCE [LARGE SCALE GENOMIC DNA]</scope>
    <source>
        <strain evidence="7 8">ATCC 19403</strain>
    </source>
</reference>
<protein>
    <submittedName>
        <fullName evidence="7">Uncharacterized protein</fullName>
    </submittedName>
</protein>
<dbReference type="SUPFAM" id="SSF117074">
    <property type="entry name" value="Hypothetical protein PA1324"/>
    <property type="match status" value="1"/>
</dbReference>
<feature type="transmembrane region" description="Helical" evidence="4">
    <location>
        <begin position="1771"/>
        <end position="1790"/>
    </location>
</feature>
<keyword evidence="4" id="KW-1133">Transmembrane helix</keyword>
<accession>A0ABY1CBP3</accession>
<evidence type="ECO:0000256" key="3">
    <source>
        <dbReference type="ARBA" id="ARBA00022729"/>
    </source>
</evidence>
<evidence type="ECO:0000256" key="2">
    <source>
        <dbReference type="ARBA" id="ARBA00022525"/>
    </source>
</evidence>
<evidence type="ECO:0000256" key="1">
    <source>
        <dbReference type="ARBA" id="ARBA00004613"/>
    </source>
</evidence>
<comment type="subcellular location">
    <subcellularLocation>
        <location evidence="1">Secreted</location>
    </subcellularLocation>
</comment>
<keyword evidence="3" id="KW-0732">Signal</keyword>
<sequence length="1796" mass="187990">MRKKCNWHIGLSLLLVVVLIIGLLPVTGIAQNDNEGELILSFDMPVTEIIVPLGTVSADIPLPVTLTATLEGGSTVDIPVTWGTSGLYQKDEAGTYLFTADIGTYVYAQARPVAVVTVAPLGELSHENQISGKLWLDENGDGVMDEGEHAIAGYPVSLYTADDKSTAIRNTKTLSDGTYRFDNVEPGSYVVGIASETIEETEYLLPTEGVAGDNKFNLVQIDEKITAAYSEPVVIMEDVNTAAENINAGLYQGAKRFSFLAGSFINLPLGGNVLASGDTGKLVVMEADGDPLSGYYEAYTANESGLRAALLGIYQRNQAESDYIMYFGSNITNLPGNIFNDTSSATGTGDVTFASLRERLNTLVLTGNQEDPVTDTPAASAPSNASLISVSGTGERYFGCNIILRNIRHTFNASEIGTQGVYMNGYALTLGGNSWQTAATRYFGGSSTGFVTPYEETASITVYSTGNGDSYFIGGMRTGTLNGNAAVTILGTSGNTFSIRGGGLGTSASVPANITGSVTNTIINMATGSGGLERFLGGVEYGSVEGPITNEISGSGRFTSSDAGYTWTSGTSRFIGGSLYGDVGSDATLGSAVDTSDLTGLLYTDDYVIKNYIDTSNFTNGRACYIGTNFQTGIVKGNVINLVKAGTDNNGSLSVFSGGASIYAAIGGVWQNQFTYYPSTAKVTNVEAGLNAAKAASDYQLYGNITNVIYSGSICYSADNEHWFRGAGWGYMEGNAFSEVGTEGIAYLGNYKSYSYSTTNRSQGYNTGFDLVGGGGTISANNSFCIKGDTTLVTRNVLARWTYGGSFGGVQVGDSVRIHHGGVVDTCEGTGFNSFIHVGDGRAEVHGGQVDWFLSGGGWNDSYQDGNVSVEVFDKPNVYINASMGGTYGSSTTHYISGDSTIVVHGGNFSGTARADVFRGFSAGPSYAGYIYGNASVTIDLRGNQYGFSLASGDSISGGRRLGAGTSSYLGTDASNTVTLNVLTDDSKTDLLNGLNIYGDCSGTAASAGNTRAGRIIINVNAPNAIIGNLYATDYSNLTGGTLRRDVQVNLVSAGTITGLCAGNGTENIINTVASASEQAGKKAVINVGPQSADPNDILGDWETGQTPDGLPHRILISTNGIIGFTSMDIQKRLLVAQNGNIKNGLNATVSNHGTSYHTFGDVTLHAGEGMEGAGLGIASAGASFIAGTARVEGEGQVYIQSTGQVDQIVLTDIITTENNALTWLKVGNVSADSNLQTNWFGVSSGWRVITLNPDKEKAKDRITPVNFRGSEEATGKTFIGDSDTHFSGNNGYAVAILGSVYNWEVTEGYGKVSHNVPVSTTVPSSGQSISAYGTVPADTPSAKGSIALPSALIPGTVPYPVFSFIPDSSRGEHVESVGIFGSDRYISATPHLYHIDAGDVNQVKTWTASGDDKDYSFDIRAQFAQGDTQVSAQDVIITESEAAAINSVDDVISYTQASGSPFFGNNITAQLLDEIRTPLGLDQTWRTHTVSYTAGDETLTGGQVHTDARVTVVRNGTAVSADRKYALYANDGTMTLEQAQLIGSQTALDSGFTKAVAILANGTTAVPSINNEALPAITGSTASTVPKDVPVSYSYAPDGQSQAVTKQVNVHIKGPSEVNVTISKRVAGDYADKTREFSFAIYVRDSSGAAVPAGTQLLYTGSTVSGSGAEAPANGTLILNEEGKATFTLKHGQQITIKDPVPQGSVQIVESPDPNYSVSFTDNSTTSATNGSDTGIVSLAGADRSFDFINTRISVVPTGVLMGSIQGPTLLGLSMLLLMGLFSACMINYRRKRSL</sequence>
<dbReference type="InterPro" id="IPR013783">
    <property type="entry name" value="Ig-like_fold"/>
</dbReference>
<keyword evidence="4" id="KW-0812">Transmembrane</keyword>
<evidence type="ECO:0000313" key="8">
    <source>
        <dbReference type="Proteomes" id="UP000198970"/>
    </source>
</evidence>
<dbReference type="InterPro" id="IPR033764">
    <property type="entry name" value="Sdr_B"/>
</dbReference>
<dbReference type="RefSeq" id="WP_100042590.1">
    <property type="nucleotide sequence ID" value="NZ_LT630003.1"/>
</dbReference>
<name>A0ABY1CBP3_9FIRM</name>
<dbReference type="Pfam" id="PF17210">
    <property type="entry name" value="SdrD_B"/>
    <property type="match status" value="1"/>
</dbReference>
<evidence type="ECO:0000256" key="4">
    <source>
        <dbReference type="SAM" id="Phobius"/>
    </source>
</evidence>
<dbReference type="EMBL" id="LT630003">
    <property type="protein sequence ID" value="SET88279.1"/>
    <property type="molecule type" value="Genomic_DNA"/>
</dbReference>
<keyword evidence="4" id="KW-0472">Membrane</keyword>
<organism evidence="7 8">
    <name type="scientific">Lacrimispora sphenoides JCM 1415</name>
    <dbReference type="NCBI Taxonomy" id="1297793"/>
    <lineage>
        <taxon>Bacteria</taxon>
        <taxon>Bacillati</taxon>
        <taxon>Bacillota</taxon>
        <taxon>Clostridia</taxon>
        <taxon>Lachnospirales</taxon>
        <taxon>Lachnospiraceae</taxon>
        <taxon>Lacrimispora</taxon>
    </lineage>
</organism>
<keyword evidence="8" id="KW-1185">Reference proteome</keyword>
<evidence type="ECO:0000259" key="6">
    <source>
        <dbReference type="Pfam" id="PF24547"/>
    </source>
</evidence>
<dbReference type="InterPro" id="IPR055382">
    <property type="entry name" value="DUF7601"/>
</dbReference>
<proteinExistence type="predicted"/>
<keyword evidence="2" id="KW-0964">Secreted</keyword>
<evidence type="ECO:0000259" key="5">
    <source>
        <dbReference type="Pfam" id="PF17210"/>
    </source>
</evidence>
<evidence type="ECO:0000313" key="7">
    <source>
        <dbReference type="EMBL" id="SET88279.1"/>
    </source>
</evidence>
<gene>
    <name evidence="7" type="ORF">SAMN02745906_2693</name>
</gene>
<feature type="domain" description="SD-repeat containing protein B" evidence="5">
    <location>
        <begin position="133"/>
        <end position="195"/>
    </location>
</feature>
<dbReference type="Gene3D" id="2.60.40.10">
    <property type="entry name" value="Immunoglobulins"/>
    <property type="match status" value="1"/>
</dbReference>
<dbReference type="Pfam" id="PF24547">
    <property type="entry name" value="DUF7601"/>
    <property type="match status" value="1"/>
</dbReference>
<dbReference type="Proteomes" id="UP000198970">
    <property type="component" value="Chromosome I"/>
</dbReference>